<dbReference type="Pfam" id="PF10152">
    <property type="entry name" value="CCDC53"/>
    <property type="match status" value="1"/>
</dbReference>
<name>A0A9W7GMI5_9STRA</name>
<dbReference type="InterPro" id="IPR039867">
    <property type="entry name" value="Furry/Tao3/Mor2"/>
</dbReference>
<dbReference type="GO" id="GO:0030427">
    <property type="term" value="C:site of polarized growth"/>
    <property type="evidence" value="ECO:0007669"/>
    <property type="project" value="TreeGrafter"/>
</dbReference>
<evidence type="ECO:0000313" key="2">
    <source>
        <dbReference type="EMBL" id="GMI47108.1"/>
    </source>
</evidence>
<evidence type="ECO:0000313" key="3">
    <source>
        <dbReference type="Proteomes" id="UP001165065"/>
    </source>
</evidence>
<reference evidence="3" key="1">
    <citation type="journal article" date="2023" name="Commun. Biol.">
        <title>Genome analysis of Parmales, the sister group of diatoms, reveals the evolutionary specialization of diatoms from phago-mixotrophs to photoautotrophs.</title>
        <authorList>
            <person name="Ban H."/>
            <person name="Sato S."/>
            <person name="Yoshikawa S."/>
            <person name="Yamada K."/>
            <person name="Nakamura Y."/>
            <person name="Ichinomiya M."/>
            <person name="Sato N."/>
            <person name="Blanc-Mathieu R."/>
            <person name="Endo H."/>
            <person name="Kuwata A."/>
            <person name="Ogata H."/>
        </authorList>
    </citation>
    <scope>NUCLEOTIDE SEQUENCE [LARGE SCALE GENOMIC DNA]</scope>
</reference>
<sequence>MSDPPPKTGFAPPKLLSEVSKPALLSQASTKSVISSASERPLSTASLTPPPPNPTPKKKEEPIKKKAEHPIAIDAPTPNMPSQHTEQAIKMAGTVAISALTEIESALAETMNPMVASESYKFNKKKPTDPDPWVSLSSTILAGPVFTLESLAASGHSDVVASTILPWLPAFLAHKGLAGVKSVGQGQPTFDTFVHKINGYSTTNESLCETLECVVEAIGLELLLIATSYKGGENLSGETAERTIQAAYAGIMRVVHDSNAPLFAAFQKARIPLLTSLLGQMCPHYAPAALGMFVSRMDGRGTGGKPSDDQKLFLCQTLSCISMDFRHGDTLKEFSSWISFVTQLLSNSVAAIKKSNDLQTQFSLAYIKLIDSVMRGGNFEESKITDTETEAEKEVMVKIEALFGDLNLKISPVKYPHATLGPDANLLMSALLVRSSLNCYGANLELFLTKRILPLAYDARTRDNSLHCILRVLRGPRYAEAQGKVNILTPRLPYAGPEDIAPKFKRGVREVAHKYSCIMPEFKEYKDALFRPDSLVWIQMQLFDKKVMKKVKGMCTVANLCAEIMLTISSNSLSPSFIRGILDYKAHKFLDFFAVGVRTVRIVLDPMSGFAKYAATTRTNALLDAMAGIQHELSSLLSRSIPEVLPLLLKDVGCANVGYAETPSGTFSILDSGEYVDILRASSLKEDVNNKLQILQEITNALPFIDYSLTTTLIKAKLMHHAYSHISKGFIKSLQRLLKAKPEKRTNLLTDLVLNLADTPLDDKVKVTSMLTIIYDILKLWTSFVKDGTDGRTKNVAADDEGVVELDGAAYPQWTARTEAACVICLCNEEASIRSLALNVLEEVGNLRQAQFKLIFSVKFADNEKRISESDFLTGKTSYCVEEFLEKEGSDIVQRALYRYMVDSAAGIEDPFATAFATTAPPLKKVSQMSFTIWRFALPVIAQRVVQQAHPSVMEETRRQLYMHLTDGGVREKTLSKHIKNSELWASQIELTLSLANNISNETGEHLDIAGATGGGKWALGYYANPLEKLEQYLNTIWDLLLERSDPVDMWVSKFENAVRAASGDAVGPVTRSLWKWYTSKKDKIKVMNITVVIKMLRILSECDGFVEALVKDQELANLYLTITTSGDVLDLKWEPGVNCTPGSTVLNICILVDKVATAILKSNYLNQGESRKSQFEFYCKYSPEQLQLLYKWLRSCHTWPSEDLDYDDYDARGWSISTLPVVRARIKLTRKEEKACFRYACRAVGKMAQMGPVMTKNGLDRLVRELLSEESPFHLSWFLAAEKSGGGEDCFAWLLAHHTEQLGLPFIKRCYSTGREEMKWIFNGLADQIVPSFRLPKPPGTSVTEDSTAYYNKISKWANSRDLGSMKEREIDTVEASAVAEGRVFGAQNFTCGDCEKLSEMDLLFMCLRAFRDPDYVIRNRAFGVVRVCVLNLMEREIAKLRTVDGSKVDYMTAMKQDFAKLMEIHHMSFSAESSAALDEEGLEICTQIAECLNSVGKIDDFFEAVFGSEEPRSEWGGYHWTALLLGPFCSKINLTEEGKEQLTETGENFVNNLFDLSCRIPVEYNNECVFMWKPLMKIGAEGGGKAADPNVHAVVSFLLYVTAKSGENMGVCQQIALVCYKAFPVQCASWFTFPLTFEMQYGEAAKVYSDEDRALQATSVVILLAGLCKVDLNPLLPFLPSIICFSLLKYPTATRFVETGDESAASRGVASVQYKNIPTLLLNLLSSLQPLALKSSRKEPSAEMAEKTNGLIALLKAGKEHKHMVLDWSSSVAMLSNPGVTIKEGATKVADICEAKSFGAVDPRSFVIEVLDCLADGLADLRAKTGQEVLNWALHCNDSYSSTLKAHVMYSVIGTPAGIGTLNGLTKECAFLFGMLEEEMDGGIGGVKSIAMFNLMNKCFAALSSLFTLTVVMGEKVEASTVSPSLIWISLTLLRSGTSGYDMRFFEYGLGLLARLLNSKGGVDKVFENLVASTKEYGPEGFKGVVPLLVPGLLSKDRRVASETREVLISLTKAKPSEGICEKDLRFVWLMIVLTPFLGENGGCPPTVESVAVCRSLQSECGKGSLLGGEGLGPILKGYLEGMEVETLYQQVATWLVEECELKNHTDIFVEAYKTAVKYGKTETVSSLLHLGAVCLRKGASQEELASGLGNLVMSSTKNTFNKLPTTSDKVYKASLEMVQAAAGNYAVCGVGSFGGLSRLDRLGSAFVIGSQDISSTFKSISESQSKAGGSVAPPAPPPMKKEGSDGGSKVAKPPPPPAKVKQASRPPPPPPSAMSPKGKGVGEKTVPPPPSKKAPPPPPQKKKSDVVEDVGEDVGKMEIKEEGGGGEKEKETEKDDDDLVMAQDHPDYAKIFKMLKLGVPLPQLIKRLEAAGLDKDLLDHPEQLISKSGKKVKAPGPPKKRPPPPPKKKPPPPPKV</sequence>
<feature type="compositionally biased region" description="Basic and acidic residues" evidence="1">
    <location>
        <begin position="2316"/>
        <end position="2336"/>
    </location>
</feature>
<feature type="compositionally biased region" description="Pro residues" evidence="1">
    <location>
        <begin position="2289"/>
        <end position="2302"/>
    </location>
</feature>
<feature type="compositionally biased region" description="Basic and acidic residues" evidence="1">
    <location>
        <begin position="57"/>
        <end position="71"/>
    </location>
</feature>
<dbReference type="GO" id="GO:0005938">
    <property type="term" value="C:cell cortex"/>
    <property type="evidence" value="ECO:0007669"/>
    <property type="project" value="TreeGrafter"/>
</dbReference>
<gene>
    <name evidence="2" type="ORF">TrCOL_g5284</name>
</gene>
<dbReference type="EMBL" id="BRYA01000331">
    <property type="protein sequence ID" value="GMI47108.1"/>
    <property type="molecule type" value="Genomic_DNA"/>
</dbReference>
<dbReference type="PANTHER" id="PTHR12295:SF30">
    <property type="entry name" value="PROTEIN FURRY"/>
    <property type="match status" value="1"/>
</dbReference>
<accession>A0A9W7GMI5</accession>
<comment type="caution">
    <text evidence="2">The sequence shown here is derived from an EMBL/GenBank/DDBJ whole genome shotgun (WGS) entry which is preliminary data.</text>
</comment>
<organism evidence="2 3">
    <name type="scientific">Triparma columacea</name>
    <dbReference type="NCBI Taxonomy" id="722753"/>
    <lineage>
        <taxon>Eukaryota</taxon>
        <taxon>Sar</taxon>
        <taxon>Stramenopiles</taxon>
        <taxon>Ochrophyta</taxon>
        <taxon>Bolidophyceae</taxon>
        <taxon>Parmales</taxon>
        <taxon>Triparmaceae</taxon>
        <taxon>Triparma</taxon>
    </lineage>
</organism>
<dbReference type="InterPro" id="IPR019309">
    <property type="entry name" value="WASHC3"/>
</dbReference>
<proteinExistence type="predicted"/>
<dbReference type="GO" id="GO:0071203">
    <property type="term" value="C:WASH complex"/>
    <property type="evidence" value="ECO:0007669"/>
    <property type="project" value="InterPro"/>
</dbReference>
<dbReference type="GO" id="GO:0000902">
    <property type="term" value="P:cell morphogenesis"/>
    <property type="evidence" value="ECO:0007669"/>
    <property type="project" value="InterPro"/>
</dbReference>
<feature type="compositionally biased region" description="Polar residues" evidence="1">
    <location>
        <begin position="26"/>
        <end position="47"/>
    </location>
</feature>
<dbReference type="Proteomes" id="UP001165065">
    <property type="component" value="Unassembled WGS sequence"/>
</dbReference>
<feature type="region of interest" description="Disordered" evidence="1">
    <location>
        <begin position="2383"/>
        <end position="2419"/>
    </location>
</feature>
<feature type="compositionally biased region" description="Basic residues" evidence="1">
    <location>
        <begin position="2391"/>
        <end position="2413"/>
    </location>
</feature>
<dbReference type="PANTHER" id="PTHR12295">
    <property type="entry name" value="FURRY-RELATED"/>
    <property type="match status" value="1"/>
</dbReference>
<dbReference type="OrthoDB" id="268027at2759"/>
<protein>
    <submittedName>
        <fullName evidence="2">Uncharacterized protein</fullName>
    </submittedName>
</protein>
<feature type="region of interest" description="Disordered" evidence="1">
    <location>
        <begin position="1"/>
        <end position="83"/>
    </location>
</feature>
<evidence type="ECO:0000256" key="1">
    <source>
        <dbReference type="SAM" id="MobiDB-lite"/>
    </source>
</evidence>
<feature type="region of interest" description="Disordered" evidence="1">
    <location>
        <begin position="2222"/>
        <end position="2343"/>
    </location>
</feature>
<keyword evidence="3" id="KW-1185">Reference proteome</keyword>